<proteinExistence type="predicted"/>
<feature type="non-terminal residue" evidence="1">
    <location>
        <position position="1"/>
    </location>
</feature>
<sequence>GKGQPVSLKNITVSILSSNGSEEKSDIDEIPINFIDIKFYMLKN</sequence>
<reference evidence="1" key="1">
    <citation type="submission" date="2021-06" db="EMBL/GenBank/DDBJ databases">
        <authorList>
            <person name="Kallberg Y."/>
            <person name="Tangrot J."/>
            <person name="Rosling A."/>
        </authorList>
    </citation>
    <scope>NUCLEOTIDE SEQUENCE</scope>
    <source>
        <strain evidence="1">IN212</strain>
    </source>
</reference>
<name>A0A9N9I2C1_9GLOM</name>
<protein>
    <submittedName>
        <fullName evidence="1">12047_t:CDS:1</fullName>
    </submittedName>
</protein>
<gene>
    <name evidence="1" type="ORF">RFULGI_LOCUS11207</name>
</gene>
<dbReference type="EMBL" id="CAJVPZ010023828">
    <property type="protein sequence ID" value="CAG8716939.1"/>
    <property type="molecule type" value="Genomic_DNA"/>
</dbReference>
<keyword evidence="2" id="KW-1185">Reference proteome</keyword>
<organism evidence="1 2">
    <name type="scientific">Racocetra fulgida</name>
    <dbReference type="NCBI Taxonomy" id="60492"/>
    <lineage>
        <taxon>Eukaryota</taxon>
        <taxon>Fungi</taxon>
        <taxon>Fungi incertae sedis</taxon>
        <taxon>Mucoromycota</taxon>
        <taxon>Glomeromycotina</taxon>
        <taxon>Glomeromycetes</taxon>
        <taxon>Diversisporales</taxon>
        <taxon>Gigasporaceae</taxon>
        <taxon>Racocetra</taxon>
    </lineage>
</organism>
<accession>A0A9N9I2C1</accession>
<evidence type="ECO:0000313" key="1">
    <source>
        <dbReference type="EMBL" id="CAG8716939.1"/>
    </source>
</evidence>
<dbReference type="AlphaFoldDB" id="A0A9N9I2C1"/>
<evidence type="ECO:0000313" key="2">
    <source>
        <dbReference type="Proteomes" id="UP000789396"/>
    </source>
</evidence>
<comment type="caution">
    <text evidence="1">The sequence shown here is derived from an EMBL/GenBank/DDBJ whole genome shotgun (WGS) entry which is preliminary data.</text>
</comment>
<feature type="non-terminal residue" evidence="1">
    <location>
        <position position="44"/>
    </location>
</feature>
<dbReference type="Proteomes" id="UP000789396">
    <property type="component" value="Unassembled WGS sequence"/>
</dbReference>